<protein>
    <submittedName>
        <fullName evidence="1">Uncharacterized protein</fullName>
    </submittedName>
</protein>
<sequence>MKLLNYACWAIFSIGSASAGTLQCDDVAVKVSATASRKAIPADLNLTDAASDASSFPSLLNGLPEVLSSGTFTIRATLQILVHGITFTRHYWTGSDGDGNLIGSEYSWQEYAAAQGYATFAVDRLCNGKSSKPDGALFCQLPFQAEVLNQVIEQARAGALGGVKYSKVIYAGHSLGSLVGNVLGQRHPEAVDAYMLTGYTPFLNKTVVGVVLAGPFIPAILADPLHFVSYALDPTYLGAASSSGTEGIFYDGEYDKAVAEQQFDTRGTSNLGEALTALDGSQEAPGVKVPVMALNGQQDQIFCGANSLDLVAGGHKGNCGTGDSSITAKSGNAFPNAQPFEWHNVAETGHNNNFHRTAQLTFKAAHDFFARHGF</sequence>
<gene>
    <name evidence="1" type="ORF">NM208_g8204</name>
</gene>
<comment type="caution">
    <text evidence="1">The sequence shown here is derived from an EMBL/GenBank/DDBJ whole genome shotgun (WGS) entry which is preliminary data.</text>
</comment>
<keyword evidence="2" id="KW-1185">Reference proteome</keyword>
<proteinExistence type="predicted"/>
<name>A0ACC1S6E2_9HYPO</name>
<dbReference type="Proteomes" id="UP001148629">
    <property type="component" value="Unassembled WGS sequence"/>
</dbReference>
<reference evidence="1" key="1">
    <citation type="submission" date="2022-08" db="EMBL/GenBank/DDBJ databases">
        <title>Genome Sequence of Fusarium decemcellulare.</title>
        <authorList>
            <person name="Buettner E."/>
        </authorList>
    </citation>
    <scope>NUCLEOTIDE SEQUENCE</scope>
    <source>
        <strain evidence="1">Babe19</strain>
    </source>
</reference>
<evidence type="ECO:0000313" key="2">
    <source>
        <dbReference type="Proteomes" id="UP001148629"/>
    </source>
</evidence>
<evidence type="ECO:0000313" key="1">
    <source>
        <dbReference type="EMBL" id="KAJ3532950.1"/>
    </source>
</evidence>
<accession>A0ACC1S6E2</accession>
<dbReference type="EMBL" id="JANRMS010000911">
    <property type="protein sequence ID" value="KAJ3532950.1"/>
    <property type="molecule type" value="Genomic_DNA"/>
</dbReference>
<organism evidence="1 2">
    <name type="scientific">Fusarium decemcellulare</name>
    <dbReference type="NCBI Taxonomy" id="57161"/>
    <lineage>
        <taxon>Eukaryota</taxon>
        <taxon>Fungi</taxon>
        <taxon>Dikarya</taxon>
        <taxon>Ascomycota</taxon>
        <taxon>Pezizomycotina</taxon>
        <taxon>Sordariomycetes</taxon>
        <taxon>Hypocreomycetidae</taxon>
        <taxon>Hypocreales</taxon>
        <taxon>Nectriaceae</taxon>
        <taxon>Fusarium</taxon>
        <taxon>Fusarium decemcellulare species complex</taxon>
    </lineage>
</organism>